<dbReference type="Pfam" id="PF03423">
    <property type="entry name" value="CBM_25"/>
    <property type="match status" value="2"/>
</dbReference>
<name>A0A9X1S574_9MICO</name>
<dbReference type="InterPro" id="IPR005085">
    <property type="entry name" value="CBM25"/>
</dbReference>
<protein>
    <recommendedName>
        <fullName evidence="2">Carbohydrate binding module family 25 domain-containing protein</fullName>
    </recommendedName>
</protein>
<dbReference type="EMBL" id="JAGTTN010000018">
    <property type="protein sequence ID" value="MCC2034227.1"/>
    <property type="molecule type" value="Genomic_DNA"/>
</dbReference>
<proteinExistence type="predicted"/>
<feature type="domain" description="Carbohydrate binding module family 25" evidence="2">
    <location>
        <begin position="106"/>
        <end position="189"/>
    </location>
</feature>
<dbReference type="Proteomes" id="UP001139354">
    <property type="component" value="Unassembled WGS sequence"/>
</dbReference>
<organism evidence="3 4">
    <name type="scientific">Microbacterium allomyrinae</name>
    <dbReference type="NCBI Taxonomy" id="2830666"/>
    <lineage>
        <taxon>Bacteria</taxon>
        <taxon>Bacillati</taxon>
        <taxon>Actinomycetota</taxon>
        <taxon>Actinomycetes</taxon>
        <taxon>Micrococcales</taxon>
        <taxon>Microbacteriaceae</taxon>
        <taxon>Microbacterium</taxon>
    </lineage>
</organism>
<evidence type="ECO:0000259" key="2">
    <source>
        <dbReference type="SMART" id="SM01066"/>
    </source>
</evidence>
<feature type="domain" description="Carbohydrate binding module family 25" evidence="2">
    <location>
        <begin position="5"/>
        <end position="84"/>
    </location>
</feature>
<dbReference type="AlphaFoldDB" id="A0A9X1S574"/>
<reference evidence="3" key="1">
    <citation type="submission" date="2021-04" db="EMBL/GenBank/DDBJ databases">
        <title>Microbacterium tenobrionis sp. nov. and Microbacterium allomyrinae sp. nov., isolated from larvae of Tenobrio molitor and Allomyrina dichotoma, respectively.</title>
        <authorList>
            <person name="Lee S.D."/>
        </authorList>
    </citation>
    <scope>NUCLEOTIDE SEQUENCE</scope>
    <source>
        <strain evidence="3">BWT-G7</strain>
    </source>
</reference>
<dbReference type="GO" id="GO:2001070">
    <property type="term" value="F:starch binding"/>
    <property type="evidence" value="ECO:0007669"/>
    <property type="project" value="InterPro"/>
</dbReference>
<sequence length="262" mass="26229">PVVTGTAVYYQAPSGWSAANIHYQVGTGAWTTAPGAAMTAVDGFPGWFQATVQAEAGQTINAAFNNGSGAWDNNATKNYAIPSGGDKSVSGGLVTSGKPEKGDPLAGTLTLYYKPAGWTTAYAHYQVGSGTWTTAPGKQLTAVAQCTAGAGWFTTTIETGSAANVTVAFNNGSGAWDNNASKNYTLTTKVAAVSGGAVSFKDPCATTPTPTPTATPTSTPTPTPTNPTNVPGLPGGVTAASASSTSVAVSWTAVSGATKYEI</sequence>
<dbReference type="Gene3D" id="6.10.250.2590">
    <property type="match status" value="1"/>
</dbReference>
<feature type="compositionally biased region" description="Pro residues" evidence="1">
    <location>
        <begin position="209"/>
        <end position="225"/>
    </location>
</feature>
<accession>A0A9X1S574</accession>
<dbReference type="Gene3D" id="2.60.40.10">
    <property type="entry name" value="Immunoglobulins"/>
    <property type="match status" value="2"/>
</dbReference>
<comment type="caution">
    <text evidence="3">The sequence shown here is derived from an EMBL/GenBank/DDBJ whole genome shotgun (WGS) entry which is preliminary data.</text>
</comment>
<dbReference type="SMART" id="SM01066">
    <property type="entry name" value="CBM_25"/>
    <property type="match status" value="2"/>
</dbReference>
<feature type="region of interest" description="Disordered" evidence="1">
    <location>
        <begin position="201"/>
        <end position="236"/>
    </location>
</feature>
<keyword evidence="4" id="KW-1185">Reference proteome</keyword>
<feature type="non-terminal residue" evidence="3">
    <location>
        <position position="1"/>
    </location>
</feature>
<dbReference type="GO" id="GO:0005975">
    <property type="term" value="P:carbohydrate metabolic process"/>
    <property type="evidence" value="ECO:0007669"/>
    <property type="project" value="UniProtKB-ARBA"/>
</dbReference>
<evidence type="ECO:0000313" key="4">
    <source>
        <dbReference type="Proteomes" id="UP001139354"/>
    </source>
</evidence>
<evidence type="ECO:0000256" key="1">
    <source>
        <dbReference type="SAM" id="MobiDB-lite"/>
    </source>
</evidence>
<gene>
    <name evidence="3" type="ORF">KEC57_18790</name>
</gene>
<feature type="non-terminal residue" evidence="3">
    <location>
        <position position="262"/>
    </location>
</feature>
<evidence type="ECO:0000313" key="3">
    <source>
        <dbReference type="EMBL" id="MCC2034227.1"/>
    </source>
</evidence>
<dbReference type="InterPro" id="IPR013783">
    <property type="entry name" value="Ig-like_fold"/>
</dbReference>